<dbReference type="AlphaFoldDB" id="A0A0J6Y1M7"/>
<reference evidence="3" key="1">
    <citation type="journal article" date="2010" name="Genome Res.">
        <title>Population genomic sequencing of Coccidioides fungi reveals recent hybridization and transposon control.</title>
        <authorList>
            <person name="Neafsey D.E."/>
            <person name="Barker B.M."/>
            <person name="Sharpton T.J."/>
            <person name="Stajich J.E."/>
            <person name="Park D.J."/>
            <person name="Whiston E."/>
            <person name="Hung C.-Y."/>
            <person name="McMahan C."/>
            <person name="White J."/>
            <person name="Sykes S."/>
            <person name="Heiman D."/>
            <person name="Young S."/>
            <person name="Zeng Q."/>
            <person name="Abouelleil A."/>
            <person name="Aftuck L."/>
            <person name="Bessette D."/>
            <person name="Brown A."/>
            <person name="FitzGerald M."/>
            <person name="Lui A."/>
            <person name="Macdonald J.P."/>
            <person name="Priest M."/>
            <person name="Orbach M.J."/>
            <person name="Galgiani J.N."/>
            <person name="Kirkland T.N."/>
            <person name="Cole G.T."/>
            <person name="Birren B.W."/>
            <person name="Henn M.R."/>
            <person name="Taylor J.W."/>
            <person name="Rounsley S.D."/>
        </authorList>
    </citation>
    <scope>NUCLEOTIDE SEQUENCE [LARGE SCALE GENOMIC DNA]</scope>
    <source>
        <strain evidence="3">RMSCC 2394</strain>
    </source>
</reference>
<evidence type="ECO:0000256" key="1">
    <source>
        <dbReference type="SAM" id="MobiDB-lite"/>
    </source>
</evidence>
<feature type="region of interest" description="Disordered" evidence="1">
    <location>
        <begin position="178"/>
        <end position="247"/>
    </location>
</feature>
<dbReference type="Proteomes" id="UP000054565">
    <property type="component" value="Unassembled WGS sequence"/>
</dbReference>
<evidence type="ECO:0000313" key="2">
    <source>
        <dbReference type="EMBL" id="KMP02521.1"/>
    </source>
</evidence>
<evidence type="ECO:0000313" key="3">
    <source>
        <dbReference type="Proteomes" id="UP000054565"/>
    </source>
</evidence>
<proteinExistence type="predicted"/>
<protein>
    <submittedName>
        <fullName evidence="2">Uncharacterized protein</fullName>
    </submittedName>
</protein>
<feature type="compositionally biased region" description="Low complexity" evidence="1">
    <location>
        <begin position="214"/>
        <end position="225"/>
    </location>
</feature>
<name>A0A0J6Y1M7_COCIT</name>
<accession>A0A0J6Y1M7</accession>
<feature type="compositionally biased region" description="Basic and acidic residues" evidence="1">
    <location>
        <begin position="232"/>
        <end position="247"/>
    </location>
</feature>
<dbReference type="STRING" id="404692.A0A0J6Y1M7"/>
<feature type="region of interest" description="Disordered" evidence="1">
    <location>
        <begin position="135"/>
        <end position="159"/>
    </location>
</feature>
<sequence>MSSGCKLYRQQRELCQQEAGSSTTTDEEIEQWDWFIGIAWDSSKIKRSQLNTLKQVSRCWGQEKLQYYGWPSLGVRFCKLLATAANQIASWEEACIKLNRLMLRRIQTHGRRPIRHAKHPISQIDLENLKKWTHRNPYIKDNNPERESHPFQQLGSDKLPNGYGVDKFSLFVLEDFAASPNSDGQNPESESRESESGNEGNNLESESDQESESGNEGNNPESKSGQESESGNEDKNNTKIPHDLESN</sequence>
<dbReference type="EMBL" id="DS028105">
    <property type="protein sequence ID" value="KMP02521.1"/>
    <property type="molecule type" value="Genomic_DNA"/>
</dbReference>
<gene>
    <name evidence="2" type="ORF">CIRG_10344</name>
</gene>
<organism evidence="2 3">
    <name type="scientific">Coccidioides immitis RMSCC 2394</name>
    <dbReference type="NCBI Taxonomy" id="404692"/>
    <lineage>
        <taxon>Eukaryota</taxon>
        <taxon>Fungi</taxon>
        <taxon>Dikarya</taxon>
        <taxon>Ascomycota</taxon>
        <taxon>Pezizomycotina</taxon>
        <taxon>Eurotiomycetes</taxon>
        <taxon>Eurotiomycetidae</taxon>
        <taxon>Onygenales</taxon>
        <taxon>Onygenaceae</taxon>
        <taxon>Coccidioides</taxon>
    </lineage>
</organism>